<proteinExistence type="predicted"/>
<evidence type="ECO:0000313" key="1">
    <source>
        <dbReference type="EMBL" id="TEB26859.1"/>
    </source>
</evidence>
<reference evidence="1 2" key="1">
    <citation type="journal article" date="2019" name="Nat. Ecol. Evol.">
        <title>Megaphylogeny resolves global patterns of mushroom evolution.</title>
        <authorList>
            <person name="Varga T."/>
            <person name="Krizsan K."/>
            <person name="Foldi C."/>
            <person name="Dima B."/>
            <person name="Sanchez-Garcia M."/>
            <person name="Sanchez-Ramirez S."/>
            <person name="Szollosi G.J."/>
            <person name="Szarkandi J.G."/>
            <person name="Papp V."/>
            <person name="Albert L."/>
            <person name="Andreopoulos W."/>
            <person name="Angelini C."/>
            <person name="Antonin V."/>
            <person name="Barry K.W."/>
            <person name="Bougher N.L."/>
            <person name="Buchanan P."/>
            <person name="Buyck B."/>
            <person name="Bense V."/>
            <person name="Catcheside P."/>
            <person name="Chovatia M."/>
            <person name="Cooper J."/>
            <person name="Damon W."/>
            <person name="Desjardin D."/>
            <person name="Finy P."/>
            <person name="Geml J."/>
            <person name="Haridas S."/>
            <person name="Hughes K."/>
            <person name="Justo A."/>
            <person name="Karasinski D."/>
            <person name="Kautmanova I."/>
            <person name="Kiss B."/>
            <person name="Kocsube S."/>
            <person name="Kotiranta H."/>
            <person name="LaButti K.M."/>
            <person name="Lechner B.E."/>
            <person name="Liimatainen K."/>
            <person name="Lipzen A."/>
            <person name="Lukacs Z."/>
            <person name="Mihaltcheva S."/>
            <person name="Morgado L.N."/>
            <person name="Niskanen T."/>
            <person name="Noordeloos M.E."/>
            <person name="Ohm R.A."/>
            <person name="Ortiz-Santana B."/>
            <person name="Ovrebo C."/>
            <person name="Racz N."/>
            <person name="Riley R."/>
            <person name="Savchenko A."/>
            <person name="Shiryaev A."/>
            <person name="Soop K."/>
            <person name="Spirin V."/>
            <person name="Szebenyi C."/>
            <person name="Tomsovsky M."/>
            <person name="Tulloss R.E."/>
            <person name="Uehling J."/>
            <person name="Grigoriev I.V."/>
            <person name="Vagvolgyi C."/>
            <person name="Papp T."/>
            <person name="Martin F.M."/>
            <person name="Miettinen O."/>
            <person name="Hibbett D.S."/>
            <person name="Nagy L.G."/>
        </authorList>
    </citation>
    <scope>NUCLEOTIDE SEQUENCE [LARGE SCALE GENOMIC DNA]</scope>
    <source>
        <strain evidence="1 2">FP101781</strain>
    </source>
</reference>
<organism evidence="1 2">
    <name type="scientific">Coprinellus micaceus</name>
    <name type="common">Glistening ink-cap mushroom</name>
    <name type="synonym">Coprinus micaceus</name>
    <dbReference type="NCBI Taxonomy" id="71717"/>
    <lineage>
        <taxon>Eukaryota</taxon>
        <taxon>Fungi</taxon>
        <taxon>Dikarya</taxon>
        <taxon>Basidiomycota</taxon>
        <taxon>Agaricomycotina</taxon>
        <taxon>Agaricomycetes</taxon>
        <taxon>Agaricomycetidae</taxon>
        <taxon>Agaricales</taxon>
        <taxon>Agaricineae</taxon>
        <taxon>Psathyrellaceae</taxon>
        <taxon>Coprinellus</taxon>
    </lineage>
</organism>
<dbReference type="EMBL" id="QPFP01000045">
    <property type="protein sequence ID" value="TEB26859.1"/>
    <property type="molecule type" value="Genomic_DNA"/>
</dbReference>
<keyword evidence="2" id="KW-1185">Reference proteome</keyword>
<dbReference type="Proteomes" id="UP000298030">
    <property type="component" value="Unassembled WGS sequence"/>
</dbReference>
<name>A0A4Y7T035_COPMI</name>
<dbReference type="AlphaFoldDB" id="A0A4Y7T035"/>
<gene>
    <name evidence="1" type="ORF">FA13DRAFT_1737064</name>
</gene>
<accession>A0A4Y7T035</accession>
<sequence length="93" mass="9756">MIALTGPSLPYFLLLQPASPPRWAHTKNRNVLGPVSCLSSQDLVAVEALLSEIHSIPAVCPLSSSAVPVSLPLFTMVAKIGPLNQVGKVGIQT</sequence>
<comment type="caution">
    <text evidence="1">The sequence shown here is derived from an EMBL/GenBank/DDBJ whole genome shotgun (WGS) entry which is preliminary data.</text>
</comment>
<evidence type="ECO:0000313" key="2">
    <source>
        <dbReference type="Proteomes" id="UP000298030"/>
    </source>
</evidence>
<protein>
    <submittedName>
        <fullName evidence="1">Uncharacterized protein</fullName>
    </submittedName>
</protein>